<name>A0ABS8TBB8_DATST</name>
<organism evidence="1 2">
    <name type="scientific">Datura stramonium</name>
    <name type="common">Jimsonweed</name>
    <name type="synonym">Common thornapple</name>
    <dbReference type="NCBI Taxonomy" id="4076"/>
    <lineage>
        <taxon>Eukaryota</taxon>
        <taxon>Viridiplantae</taxon>
        <taxon>Streptophyta</taxon>
        <taxon>Embryophyta</taxon>
        <taxon>Tracheophyta</taxon>
        <taxon>Spermatophyta</taxon>
        <taxon>Magnoliopsida</taxon>
        <taxon>eudicotyledons</taxon>
        <taxon>Gunneridae</taxon>
        <taxon>Pentapetalae</taxon>
        <taxon>asterids</taxon>
        <taxon>lamiids</taxon>
        <taxon>Solanales</taxon>
        <taxon>Solanaceae</taxon>
        <taxon>Solanoideae</taxon>
        <taxon>Datureae</taxon>
        <taxon>Datura</taxon>
    </lineage>
</organism>
<protein>
    <submittedName>
        <fullName evidence="1">Uncharacterized protein</fullName>
    </submittedName>
</protein>
<proteinExistence type="predicted"/>
<comment type="caution">
    <text evidence="1">The sequence shown here is derived from an EMBL/GenBank/DDBJ whole genome shotgun (WGS) entry which is preliminary data.</text>
</comment>
<sequence length="61" mass="7209">SFESIKFKFEIQIWLKLHYYHSTGQSEALQVLHLVRTRVMQSLVTKNKQHLPKPIQHVAPV</sequence>
<keyword evidence="2" id="KW-1185">Reference proteome</keyword>
<dbReference type="Proteomes" id="UP000823775">
    <property type="component" value="Unassembled WGS sequence"/>
</dbReference>
<feature type="non-terminal residue" evidence="1">
    <location>
        <position position="1"/>
    </location>
</feature>
<reference evidence="1 2" key="1">
    <citation type="journal article" date="2021" name="BMC Genomics">
        <title>Datura genome reveals duplications of psychoactive alkaloid biosynthetic genes and high mutation rate following tissue culture.</title>
        <authorList>
            <person name="Rajewski A."/>
            <person name="Carter-House D."/>
            <person name="Stajich J."/>
            <person name="Litt A."/>
        </authorList>
    </citation>
    <scope>NUCLEOTIDE SEQUENCE [LARGE SCALE GENOMIC DNA]</scope>
    <source>
        <strain evidence="1">AR-01</strain>
    </source>
</reference>
<accession>A0ABS8TBB8</accession>
<dbReference type="EMBL" id="JACEIK010001313">
    <property type="protein sequence ID" value="MCD7468274.1"/>
    <property type="molecule type" value="Genomic_DNA"/>
</dbReference>
<evidence type="ECO:0000313" key="1">
    <source>
        <dbReference type="EMBL" id="MCD7468274.1"/>
    </source>
</evidence>
<gene>
    <name evidence="1" type="ORF">HAX54_006295</name>
</gene>
<evidence type="ECO:0000313" key="2">
    <source>
        <dbReference type="Proteomes" id="UP000823775"/>
    </source>
</evidence>